<proteinExistence type="predicted"/>
<evidence type="ECO:0000313" key="1">
    <source>
        <dbReference type="EMBL" id="MBL0424511.1"/>
    </source>
</evidence>
<sequence length="125" mass="13913">MQETVTNFDLHVAHEADHARVAVAGHPSYEQVLSMIHLLGVDSGEWAFEKLLVDLREVETVFTPEQQFRIGLEAALSLAHLRKVASLTRPERITRISEKAARRNGTNVRVFGSEQAALAWLRAAG</sequence>
<dbReference type="RefSeq" id="WP_201687729.1">
    <property type="nucleotide sequence ID" value="NZ_JAEQND010000002.1"/>
</dbReference>
<dbReference type="EMBL" id="JAEQND010000002">
    <property type="protein sequence ID" value="MBL0424511.1"/>
    <property type="molecule type" value="Genomic_DNA"/>
</dbReference>
<protein>
    <submittedName>
        <fullName evidence="1">STAS/SEC14 domain-containing protein</fullName>
    </submittedName>
</protein>
<dbReference type="InterPro" id="IPR021866">
    <property type="entry name" value="SpoIIAA-like"/>
</dbReference>
<organism evidence="1 2">
    <name type="scientific">Ramlibacter alkalitolerans</name>
    <dbReference type="NCBI Taxonomy" id="2039631"/>
    <lineage>
        <taxon>Bacteria</taxon>
        <taxon>Pseudomonadati</taxon>
        <taxon>Pseudomonadota</taxon>
        <taxon>Betaproteobacteria</taxon>
        <taxon>Burkholderiales</taxon>
        <taxon>Comamonadaceae</taxon>
        <taxon>Ramlibacter</taxon>
    </lineage>
</organism>
<dbReference type="Pfam" id="PF11964">
    <property type="entry name" value="SpoIIAA-like"/>
    <property type="match status" value="1"/>
</dbReference>
<accession>A0ABS1JK01</accession>
<name>A0ABS1JK01_9BURK</name>
<dbReference type="Proteomes" id="UP000622707">
    <property type="component" value="Unassembled WGS sequence"/>
</dbReference>
<reference evidence="1 2" key="1">
    <citation type="journal article" date="2017" name="Int. J. Syst. Evol. Microbiol.">
        <title>Ramlibacter alkalitolerans sp. nov., alkali-tolerant bacterium isolated from soil of ginseng.</title>
        <authorList>
            <person name="Lee D.H."/>
            <person name="Cha C.J."/>
        </authorList>
    </citation>
    <scope>NUCLEOTIDE SEQUENCE [LARGE SCALE GENOMIC DNA]</scope>
    <source>
        <strain evidence="1 2">KACC 19305</strain>
    </source>
</reference>
<keyword evidence="2" id="KW-1185">Reference proteome</keyword>
<evidence type="ECO:0000313" key="2">
    <source>
        <dbReference type="Proteomes" id="UP000622707"/>
    </source>
</evidence>
<gene>
    <name evidence="1" type="ORF">JI746_05250</name>
</gene>
<comment type="caution">
    <text evidence="1">The sequence shown here is derived from an EMBL/GenBank/DDBJ whole genome shotgun (WGS) entry which is preliminary data.</text>
</comment>